<evidence type="ECO:0000313" key="1">
    <source>
        <dbReference type="EMBL" id="EOB03508.1"/>
    </source>
</evidence>
<organism evidence="1 2">
    <name type="scientific">Anas platyrhynchos</name>
    <name type="common">Mallard</name>
    <name type="synonym">Anas boschas</name>
    <dbReference type="NCBI Taxonomy" id="8839"/>
    <lineage>
        <taxon>Eukaryota</taxon>
        <taxon>Metazoa</taxon>
        <taxon>Chordata</taxon>
        <taxon>Craniata</taxon>
        <taxon>Vertebrata</taxon>
        <taxon>Euteleostomi</taxon>
        <taxon>Archelosauria</taxon>
        <taxon>Archosauria</taxon>
        <taxon>Dinosauria</taxon>
        <taxon>Saurischia</taxon>
        <taxon>Theropoda</taxon>
        <taxon>Coelurosauria</taxon>
        <taxon>Aves</taxon>
        <taxon>Neognathae</taxon>
        <taxon>Galloanserae</taxon>
        <taxon>Anseriformes</taxon>
        <taxon>Anatidae</taxon>
        <taxon>Anatinae</taxon>
        <taxon>Anas</taxon>
    </lineage>
</organism>
<dbReference type="AlphaFoldDB" id="R0LSX7"/>
<dbReference type="EMBL" id="KB742853">
    <property type="protein sequence ID" value="EOB03508.1"/>
    <property type="molecule type" value="Genomic_DNA"/>
</dbReference>
<proteinExistence type="predicted"/>
<dbReference type="Proteomes" id="UP000296049">
    <property type="component" value="Unassembled WGS sequence"/>
</dbReference>
<keyword evidence="2" id="KW-1185">Reference proteome</keyword>
<evidence type="ECO:0000313" key="2">
    <source>
        <dbReference type="Proteomes" id="UP000296049"/>
    </source>
</evidence>
<accession>R0LSX7</accession>
<protein>
    <submittedName>
        <fullName evidence="1">Uncharacterized protein</fullName>
    </submittedName>
</protein>
<gene>
    <name evidence="1" type="ORF">Anapl_04160</name>
</gene>
<sequence>MLHVLPYECLREGPHAHDAGELSLQPVEHSYPCRPSSMHTALPQAQCSELALLFPPISSQNASAPEPIASASGNFLCYMLLLGPVHPLPFLVVRILGGEKTEEIQDSQWSTINQNLDDFQCLSFDSKTQVCVDIPANYVVSSIKRKN</sequence>
<reference evidence="2" key="1">
    <citation type="journal article" date="2013" name="Nat. Genet.">
        <title>The duck genome and transcriptome provide insight into an avian influenza virus reservoir species.</title>
        <authorList>
            <person name="Huang Y."/>
            <person name="Li Y."/>
            <person name="Burt D.W."/>
            <person name="Chen H."/>
            <person name="Zhang Y."/>
            <person name="Qian W."/>
            <person name="Kim H."/>
            <person name="Gan S."/>
            <person name="Zhao Y."/>
            <person name="Li J."/>
            <person name="Yi K."/>
            <person name="Feng H."/>
            <person name="Zhu P."/>
            <person name="Li B."/>
            <person name="Liu Q."/>
            <person name="Fairley S."/>
            <person name="Magor K.E."/>
            <person name="Du Z."/>
            <person name="Hu X."/>
            <person name="Goodman L."/>
            <person name="Tafer H."/>
            <person name="Vignal A."/>
            <person name="Lee T."/>
            <person name="Kim K.W."/>
            <person name="Sheng Z."/>
            <person name="An Y."/>
            <person name="Searle S."/>
            <person name="Herrero J."/>
            <person name="Groenen M.A."/>
            <person name="Crooijmans R.P."/>
            <person name="Faraut T."/>
            <person name="Cai Q."/>
            <person name="Webster R.G."/>
            <person name="Aldridge J.R."/>
            <person name="Warren W.C."/>
            <person name="Bartschat S."/>
            <person name="Kehr S."/>
            <person name="Marz M."/>
            <person name="Stadler P.F."/>
            <person name="Smith J."/>
            <person name="Kraus R.H."/>
            <person name="Zhao Y."/>
            <person name="Ren L."/>
            <person name="Fei J."/>
            <person name="Morisson M."/>
            <person name="Kaiser P."/>
            <person name="Griffin D.K."/>
            <person name="Rao M."/>
            <person name="Pitel F."/>
            <person name="Wang J."/>
            <person name="Li N."/>
        </authorList>
    </citation>
    <scope>NUCLEOTIDE SEQUENCE [LARGE SCALE GENOMIC DNA]</scope>
</reference>
<name>R0LSX7_ANAPL</name>